<reference evidence="3" key="1">
    <citation type="submission" date="2017-02" db="UniProtKB">
        <authorList>
            <consortium name="WormBaseParasite"/>
        </authorList>
    </citation>
    <scope>IDENTIFICATION</scope>
</reference>
<dbReference type="Proteomes" id="UP000046393">
    <property type="component" value="Unplaced"/>
</dbReference>
<name>A0A0N5AJ09_9BILA</name>
<proteinExistence type="predicted"/>
<keyword evidence="2" id="KW-1185">Reference proteome</keyword>
<evidence type="ECO:0000313" key="2">
    <source>
        <dbReference type="Proteomes" id="UP000046393"/>
    </source>
</evidence>
<sequence>MNTKVVVILFALLVLTSAAVFEVERNSNGLLEERRNKLRDRFLRNANDQHRLDFRKLRGNVEKHNYLKARKHKLN</sequence>
<feature type="chain" id="PRO_5005893113" evidence="1">
    <location>
        <begin position="19"/>
        <end position="75"/>
    </location>
</feature>
<dbReference type="WBParaSite" id="SMUV_0000442601-mRNA-1">
    <property type="protein sequence ID" value="SMUV_0000442601-mRNA-1"/>
    <property type="gene ID" value="SMUV_0000442601"/>
</dbReference>
<evidence type="ECO:0000256" key="1">
    <source>
        <dbReference type="SAM" id="SignalP"/>
    </source>
</evidence>
<feature type="signal peptide" evidence="1">
    <location>
        <begin position="1"/>
        <end position="18"/>
    </location>
</feature>
<keyword evidence="1" id="KW-0732">Signal</keyword>
<dbReference type="AlphaFoldDB" id="A0A0N5AJ09"/>
<protein>
    <submittedName>
        <fullName evidence="3">Uncharacterized protein</fullName>
    </submittedName>
</protein>
<evidence type="ECO:0000313" key="3">
    <source>
        <dbReference type="WBParaSite" id="SMUV_0000442601-mRNA-1"/>
    </source>
</evidence>
<accession>A0A0N5AJ09</accession>
<organism evidence="2 3">
    <name type="scientific">Syphacia muris</name>
    <dbReference type="NCBI Taxonomy" id="451379"/>
    <lineage>
        <taxon>Eukaryota</taxon>
        <taxon>Metazoa</taxon>
        <taxon>Ecdysozoa</taxon>
        <taxon>Nematoda</taxon>
        <taxon>Chromadorea</taxon>
        <taxon>Rhabditida</taxon>
        <taxon>Spirurina</taxon>
        <taxon>Oxyuridomorpha</taxon>
        <taxon>Oxyuroidea</taxon>
        <taxon>Oxyuridae</taxon>
        <taxon>Syphacia</taxon>
    </lineage>
</organism>